<dbReference type="InterPro" id="IPR027417">
    <property type="entry name" value="P-loop_NTPase"/>
</dbReference>
<dbReference type="EC" id="3.6.4.13" evidence="2"/>
<dbReference type="Pfam" id="PF21010">
    <property type="entry name" value="HA2_C"/>
    <property type="match status" value="1"/>
</dbReference>
<proteinExistence type="inferred from homology"/>
<dbReference type="SMART" id="SM00382">
    <property type="entry name" value="AAA"/>
    <property type="match status" value="1"/>
</dbReference>
<keyword evidence="6" id="KW-0067">ATP-binding</keyword>
<dbReference type="FunFam" id="1.20.120.1080:FF:000005">
    <property type="entry name" value="ATP-dependent helicase HrpA"/>
    <property type="match status" value="1"/>
</dbReference>
<evidence type="ECO:0000256" key="6">
    <source>
        <dbReference type="ARBA" id="ARBA00022840"/>
    </source>
</evidence>
<evidence type="ECO:0000256" key="7">
    <source>
        <dbReference type="ARBA" id="ARBA00047984"/>
    </source>
</evidence>
<dbReference type="InterPro" id="IPR001650">
    <property type="entry name" value="Helicase_C-like"/>
</dbReference>
<protein>
    <recommendedName>
        <fullName evidence="2">RNA helicase</fullName>
        <ecNumber evidence="2">3.6.4.13</ecNumber>
    </recommendedName>
</protein>
<dbReference type="InterPro" id="IPR014001">
    <property type="entry name" value="Helicase_ATP-bd"/>
</dbReference>
<organism evidence="10 11">
    <name type="scientific">Micromonospora carbonacea</name>
    <dbReference type="NCBI Taxonomy" id="47853"/>
    <lineage>
        <taxon>Bacteria</taxon>
        <taxon>Bacillati</taxon>
        <taxon>Actinomycetota</taxon>
        <taxon>Actinomycetes</taxon>
        <taxon>Micromonosporales</taxon>
        <taxon>Micromonosporaceae</taxon>
        <taxon>Micromonospora</taxon>
    </lineage>
</organism>
<dbReference type="Proteomes" id="UP000509335">
    <property type="component" value="Chromosome"/>
</dbReference>
<dbReference type="KEGG" id="mcab:HXZ27_11170"/>
<dbReference type="SMART" id="SM00490">
    <property type="entry name" value="HELICc"/>
    <property type="match status" value="1"/>
</dbReference>
<evidence type="ECO:0000313" key="10">
    <source>
        <dbReference type="EMBL" id="QLD28495.1"/>
    </source>
</evidence>
<dbReference type="InterPro" id="IPR003593">
    <property type="entry name" value="AAA+_ATPase"/>
</dbReference>
<evidence type="ECO:0000256" key="1">
    <source>
        <dbReference type="ARBA" id="ARBA00008792"/>
    </source>
</evidence>
<gene>
    <name evidence="10" type="primary">hrpA</name>
    <name evidence="10" type="ORF">HXZ27_11170</name>
</gene>
<dbReference type="FunFam" id="3.40.50.300:FF:000575">
    <property type="entry name" value="ATP-dependent helicase hrpA"/>
    <property type="match status" value="1"/>
</dbReference>
<dbReference type="InterPro" id="IPR011709">
    <property type="entry name" value="DEAD-box_helicase_OB_fold"/>
</dbReference>
<evidence type="ECO:0000256" key="2">
    <source>
        <dbReference type="ARBA" id="ARBA00012552"/>
    </source>
</evidence>
<dbReference type="PANTHER" id="PTHR18934">
    <property type="entry name" value="ATP-DEPENDENT RNA HELICASE"/>
    <property type="match status" value="1"/>
</dbReference>
<dbReference type="CDD" id="cd17989">
    <property type="entry name" value="DEXHc_HrpA"/>
    <property type="match status" value="1"/>
</dbReference>
<keyword evidence="3" id="KW-0547">Nucleotide-binding</keyword>
<dbReference type="PROSITE" id="PS51192">
    <property type="entry name" value="HELICASE_ATP_BIND_1"/>
    <property type="match status" value="1"/>
</dbReference>
<dbReference type="NCBIfam" id="NF008348">
    <property type="entry name" value="PRK11131.1"/>
    <property type="match status" value="1"/>
</dbReference>
<dbReference type="Gene3D" id="3.40.50.300">
    <property type="entry name" value="P-loop containing nucleotide triphosphate hydrolases"/>
    <property type="match status" value="2"/>
</dbReference>
<name>A0A7H8XUN5_9ACTN</name>
<evidence type="ECO:0000259" key="9">
    <source>
        <dbReference type="PROSITE" id="PS51194"/>
    </source>
</evidence>
<dbReference type="Pfam" id="PF00271">
    <property type="entry name" value="Helicase_C"/>
    <property type="match status" value="1"/>
</dbReference>
<dbReference type="Pfam" id="PF11898">
    <property type="entry name" value="DUF3418"/>
    <property type="match status" value="1"/>
</dbReference>
<sequence>MHRRLPALMFRDQRRLQRRLDGVRRLRDPQRREAALAEITADVARAERRLADRRAAVPRITYPAGLPVSERKDDLAAAIRDHQVVIVAGETGSGKTTQLPKICLELGRGIHGLIGHTQPRRLAARTVADRIAEELGTELGDVVGYKVRFTDQVGDRSLVKLMTDGILLAELQTDRMLRQYDTLIIDEAHERSLNIDFILGYLRQLLPRRPDLKVVITSATIETDRFARHFADAEGRPAPVVEVSGRTYPVEVRYRPLVEVSESEDDSGDDEENVRDQIQAIGDAVEELAAEGPGDILVFLSGEREIRDTADALGKLVQSRRSLLGTEILPLYARLSAAEQHRVFAPHTARRVVLATNVAETSLTVPGIKYVVDPGTARISRYSSRLKVQRLPIEPVSQASANQRKGRCGRTSDGICIRLYDESDFDSRPEFTDPEILRTNLASVILQMTSIGLGDVAAFPFIDPPDRRNIADGVNLLHELGALDPTETDPAKRLTPLGGRLAQLPVDPRLARMVIEGERNGCATEVVVIAAALSIQDPRERPAEKQAQADQAHARFADRESDFVAYLNLWRHLREQQRELSSSAFRRMCRAEYLNYLRVREWQDIVSQVRQVLRTAEKGDGRRGAGADLPEEIDTPKVHQSLLPGLLSHIGLKDPQKHEYLGARGAKFALFPGSALFKKPPRWVMAAELVETSRLWGRVAGRIEPEWVEPLAQHLVKRSYSEPHWEKKQAAVLAYEKVTLYGVPLVTARKVNFGRIDPALSRELFVRHALVEGDWTTHHQFWRDNQKLLAEIEELENRARRRDILVDDETIFAFYDARIPADVVSGRHFDAWWKKERRQRPDLLTFTRELLVNAGRGGLDEADYPDEWRADGVTLPLTYTFDPGTPTDGVTVDIPLPLLNQVPAESFDWQVPGLREELVIALIRSLPKAIRRNFVPVPDYARAALAAITPGQEPLLDALTRQLRRMTGVTVPRDAWEPGKLPAHLRVSFRVLDEENRPVAEGKDLPALQRQLRQEVRQVVAAAAPDVARTGLTQWDVGDLPRTIEQVRAGYAVTAYPALVDEGPTVGVKVFDSEAEQAAAHWAGTRRLLRLTVPSPAKFLQGRLSNEAKLALSRNPHGGVQELIADASGAAIDKLITDAGGPAWDAAGFAALRDRVRADLVDTVVDVMGRVRQVLAAAYAVEQRLGKTQNLAVVAALADIRAQLSGLVHKGFVTETGYSRLPDLLRYLTAIERRLDRLPGNPQRDRQQQDRVAAVQKEYADLLAALPPGRRGSAAVRQIRWMIEELRVNVFAQALGTPYPVSEQRIYRAMDDAEGR</sequence>
<comment type="catalytic activity">
    <reaction evidence="7">
        <text>ATP + H2O = ADP + phosphate + H(+)</text>
        <dbReference type="Rhea" id="RHEA:13065"/>
        <dbReference type="ChEBI" id="CHEBI:15377"/>
        <dbReference type="ChEBI" id="CHEBI:15378"/>
        <dbReference type="ChEBI" id="CHEBI:30616"/>
        <dbReference type="ChEBI" id="CHEBI:43474"/>
        <dbReference type="ChEBI" id="CHEBI:456216"/>
        <dbReference type="EC" id="3.6.4.13"/>
    </reaction>
</comment>
<keyword evidence="4 10" id="KW-0378">Hydrolase</keyword>
<dbReference type="InterPro" id="IPR011545">
    <property type="entry name" value="DEAD/DEAH_box_helicase_dom"/>
</dbReference>
<dbReference type="SMART" id="SM00847">
    <property type="entry name" value="HA2"/>
    <property type="match status" value="1"/>
</dbReference>
<dbReference type="GO" id="GO:0016787">
    <property type="term" value="F:hydrolase activity"/>
    <property type="evidence" value="ECO:0007669"/>
    <property type="project" value="UniProtKB-KW"/>
</dbReference>
<dbReference type="InterPro" id="IPR024590">
    <property type="entry name" value="HrpA_C"/>
</dbReference>
<reference evidence="10 11" key="1">
    <citation type="submission" date="2020-07" db="EMBL/GenBank/DDBJ databases">
        <title>A bifunctional nitrone conjugated secondary metabolite targeting the ribosome.</title>
        <authorList>
            <person name="Limbrick E.M."/>
            <person name="Graf M."/>
            <person name="Derewacz D.K."/>
            <person name="Nguyen F."/>
            <person name="Spraggins J.M."/>
            <person name="Wieland M."/>
            <person name="Ynigez-Gutierrez A.E."/>
            <person name="Reisman B.J."/>
            <person name="Zinshteyn B."/>
            <person name="McCulloch K."/>
            <person name="Iverson T.M."/>
            <person name="Green R."/>
            <person name="Wilson D.N."/>
            <person name="Bachmann B.O."/>
        </authorList>
    </citation>
    <scope>NUCLEOTIDE SEQUENCE [LARGE SCALE GENOMIC DNA]</scope>
    <source>
        <strain evidence="11">aurantiaca</strain>
    </source>
</reference>
<dbReference type="EMBL" id="CP058322">
    <property type="protein sequence ID" value="QLD28495.1"/>
    <property type="molecule type" value="Genomic_DNA"/>
</dbReference>
<dbReference type="GO" id="GO:0003723">
    <property type="term" value="F:RNA binding"/>
    <property type="evidence" value="ECO:0007669"/>
    <property type="project" value="TreeGrafter"/>
</dbReference>
<evidence type="ECO:0000259" key="8">
    <source>
        <dbReference type="PROSITE" id="PS51192"/>
    </source>
</evidence>
<dbReference type="CDD" id="cd18791">
    <property type="entry name" value="SF2_C_RHA"/>
    <property type="match status" value="1"/>
</dbReference>
<dbReference type="InterPro" id="IPR007502">
    <property type="entry name" value="Helicase-assoc_dom"/>
</dbReference>
<dbReference type="PROSITE" id="PS51194">
    <property type="entry name" value="HELICASE_CTER"/>
    <property type="match status" value="1"/>
</dbReference>
<dbReference type="SMART" id="SM00487">
    <property type="entry name" value="DEXDc"/>
    <property type="match status" value="1"/>
</dbReference>
<dbReference type="Gene3D" id="1.20.120.1080">
    <property type="match status" value="1"/>
</dbReference>
<dbReference type="PANTHER" id="PTHR18934:SF99">
    <property type="entry name" value="ATP-DEPENDENT RNA HELICASE DHX37-RELATED"/>
    <property type="match status" value="1"/>
</dbReference>
<evidence type="ECO:0000256" key="5">
    <source>
        <dbReference type="ARBA" id="ARBA00022806"/>
    </source>
</evidence>
<dbReference type="Pfam" id="PF07717">
    <property type="entry name" value="OB_NTP_bind"/>
    <property type="match status" value="1"/>
</dbReference>
<dbReference type="GO" id="GO:0003724">
    <property type="term" value="F:RNA helicase activity"/>
    <property type="evidence" value="ECO:0007669"/>
    <property type="project" value="UniProtKB-EC"/>
</dbReference>
<dbReference type="InterPro" id="IPR010222">
    <property type="entry name" value="RNA_helicase_HrpA"/>
</dbReference>
<dbReference type="FunFam" id="3.40.50.300:FF:000439">
    <property type="entry name" value="ATP-dependent RNA helicase HrpA"/>
    <property type="match status" value="1"/>
</dbReference>
<dbReference type="GO" id="GO:0005524">
    <property type="term" value="F:ATP binding"/>
    <property type="evidence" value="ECO:0007669"/>
    <property type="project" value="UniProtKB-KW"/>
</dbReference>
<evidence type="ECO:0000313" key="11">
    <source>
        <dbReference type="Proteomes" id="UP000509335"/>
    </source>
</evidence>
<dbReference type="Pfam" id="PF00270">
    <property type="entry name" value="DEAD"/>
    <property type="match status" value="1"/>
</dbReference>
<dbReference type="NCBIfam" id="TIGR01967">
    <property type="entry name" value="DEAH_box_HrpA"/>
    <property type="match status" value="1"/>
</dbReference>
<feature type="domain" description="Helicase C-terminal" evidence="9">
    <location>
        <begin position="280"/>
        <end position="452"/>
    </location>
</feature>
<comment type="similarity">
    <text evidence="1">Belongs to the DEAD box helicase family. DEAH subfamily.</text>
</comment>
<accession>A0A7H8XUN5</accession>
<evidence type="ECO:0000256" key="4">
    <source>
        <dbReference type="ARBA" id="ARBA00022801"/>
    </source>
</evidence>
<evidence type="ECO:0000256" key="3">
    <source>
        <dbReference type="ARBA" id="ARBA00022741"/>
    </source>
</evidence>
<keyword evidence="5 10" id="KW-0347">Helicase</keyword>
<feature type="domain" description="Helicase ATP-binding" evidence="8">
    <location>
        <begin position="76"/>
        <end position="239"/>
    </location>
</feature>
<dbReference type="SUPFAM" id="SSF52540">
    <property type="entry name" value="P-loop containing nucleoside triphosphate hydrolases"/>
    <property type="match status" value="1"/>
</dbReference>